<keyword evidence="14" id="KW-0449">Lipoprotein</keyword>
<dbReference type="InterPro" id="IPR034016">
    <property type="entry name" value="M1_APN-typ"/>
</dbReference>
<dbReference type="AlphaFoldDB" id="Q4G6A5"/>
<reference evidence="23" key="1">
    <citation type="journal article" date="2005" name="BMC Genomics">
        <title>Bacillus thuringiensis Cry1Ca-resistant Spodoptera exigua lacks expression of one of four Aminopeptidase N genes.</title>
        <authorList>
            <person name="Herrero S."/>
            <person name="Gechev T."/>
            <person name="Bakker P.L."/>
            <person name="Moar W.J."/>
            <person name="de Maagd R.A."/>
        </authorList>
    </citation>
    <scope>NUCLEOTIDE SEQUENCE</scope>
</reference>
<keyword evidence="12" id="KW-0472">Membrane</keyword>
<dbReference type="InterPro" id="IPR042097">
    <property type="entry name" value="Aminopeptidase_N-like_N_sf"/>
</dbReference>
<dbReference type="GO" id="GO:0005615">
    <property type="term" value="C:extracellular space"/>
    <property type="evidence" value="ECO:0007669"/>
    <property type="project" value="TreeGrafter"/>
</dbReference>
<feature type="binding site" evidence="16">
    <location>
        <position position="377"/>
    </location>
    <ligand>
        <name>Zn(2+)</name>
        <dbReference type="ChEBI" id="CHEBI:29105"/>
        <note>catalytic</note>
    </ligand>
</feature>
<dbReference type="Gene3D" id="2.60.40.1910">
    <property type="match status" value="1"/>
</dbReference>
<dbReference type="SUPFAM" id="SSF63737">
    <property type="entry name" value="Leukotriene A4 hydrolase N-terminal domain"/>
    <property type="match status" value="1"/>
</dbReference>
<feature type="signal peptide" evidence="19">
    <location>
        <begin position="1"/>
        <end position="20"/>
    </location>
</feature>
<feature type="compositionally biased region" description="Low complexity" evidence="18">
    <location>
        <begin position="938"/>
        <end position="1000"/>
    </location>
</feature>
<evidence type="ECO:0000256" key="4">
    <source>
        <dbReference type="ARBA" id="ARBA00022475"/>
    </source>
</evidence>
<dbReference type="InterPro" id="IPR027268">
    <property type="entry name" value="Peptidase_M4/M1_CTD_sf"/>
</dbReference>
<dbReference type="EMBL" id="AY218842">
    <property type="protein sequence ID" value="AAP44964.1"/>
    <property type="molecule type" value="mRNA"/>
</dbReference>
<evidence type="ECO:0000256" key="13">
    <source>
        <dbReference type="ARBA" id="ARBA00023180"/>
    </source>
</evidence>
<evidence type="ECO:0000256" key="1">
    <source>
        <dbReference type="ARBA" id="ARBA00004609"/>
    </source>
</evidence>
<feature type="domain" description="Peptidase M1 membrane alanine aminopeptidase" evidence="20">
    <location>
        <begin position="278"/>
        <end position="494"/>
    </location>
</feature>
<keyword evidence="9" id="KW-0378">Hydrolase</keyword>
<keyword evidence="11" id="KW-0482">Metalloprotease</keyword>
<evidence type="ECO:0000256" key="8">
    <source>
        <dbReference type="ARBA" id="ARBA00022729"/>
    </source>
</evidence>
<dbReference type="SMR" id="Q4G6A5"/>
<keyword evidence="13" id="KW-0325">Glycoprotein</keyword>
<comment type="cofactor">
    <cofactor evidence="16">
        <name>Zn(2+)</name>
        <dbReference type="ChEBI" id="CHEBI:29105"/>
    </cofactor>
    <text evidence="16">Binds 1 zinc ion per subunit.</text>
</comment>
<evidence type="ECO:0000256" key="14">
    <source>
        <dbReference type="ARBA" id="ARBA00023288"/>
    </source>
</evidence>
<dbReference type="GO" id="GO:0042277">
    <property type="term" value="F:peptide binding"/>
    <property type="evidence" value="ECO:0007669"/>
    <property type="project" value="TreeGrafter"/>
</dbReference>
<dbReference type="Gene3D" id="1.10.390.10">
    <property type="entry name" value="Neutral Protease Domain 2"/>
    <property type="match status" value="1"/>
</dbReference>
<dbReference type="Pfam" id="PF11838">
    <property type="entry name" value="ERAP1_C"/>
    <property type="match status" value="1"/>
</dbReference>
<dbReference type="PRINTS" id="PR00756">
    <property type="entry name" value="ALADIPTASE"/>
</dbReference>
<feature type="domain" description="ERAP1-like C-terminal" evidence="21">
    <location>
        <begin position="587"/>
        <end position="905"/>
    </location>
</feature>
<feature type="binding site" evidence="16">
    <location>
        <position position="354"/>
    </location>
    <ligand>
        <name>Zn(2+)</name>
        <dbReference type="ChEBI" id="CHEBI:29105"/>
        <note>catalytic</note>
    </ligand>
</feature>
<keyword evidence="4" id="KW-1003">Cell membrane</keyword>
<protein>
    <submittedName>
        <fullName evidence="23">Midgut class 1 aminopeptidase N</fullName>
    </submittedName>
</protein>
<dbReference type="FunFam" id="2.60.40.1730:FF:000013">
    <property type="entry name" value="Aminopeptidase"/>
    <property type="match status" value="1"/>
</dbReference>
<evidence type="ECO:0000256" key="18">
    <source>
        <dbReference type="SAM" id="MobiDB-lite"/>
    </source>
</evidence>
<gene>
    <name evidence="23" type="primary">apn1</name>
</gene>
<dbReference type="Pfam" id="PF01433">
    <property type="entry name" value="Peptidase_M1"/>
    <property type="match status" value="1"/>
</dbReference>
<keyword evidence="7 16" id="KW-0479">Metal-binding</keyword>
<dbReference type="GO" id="GO:0005737">
    <property type="term" value="C:cytoplasm"/>
    <property type="evidence" value="ECO:0007669"/>
    <property type="project" value="TreeGrafter"/>
</dbReference>
<evidence type="ECO:0000256" key="7">
    <source>
        <dbReference type="ARBA" id="ARBA00022723"/>
    </source>
</evidence>
<evidence type="ECO:0000256" key="10">
    <source>
        <dbReference type="ARBA" id="ARBA00022833"/>
    </source>
</evidence>
<evidence type="ECO:0000256" key="19">
    <source>
        <dbReference type="SAM" id="SignalP"/>
    </source>
</evidence>
<evidence type="ECO:0000256" key="6">
    <source>
        <dbReference type="ARBA" id="ARBA00022670"/>
    </source>
</evidence>
<feature type="chain" id="PRO_5004239020" evidence="19">
    <location>
        <begin position="21"/>
        <end position="1021"/>
    </location>
</feature>
<dbReference type="GO" id="GO:0006508">
    <property type="term" value="P:proteolysis"/>
    <property type="evidence" value="ECO:0007669"/>
    <property type="project" value="UniProtKB-KW"/>
</dbReference>
<dbReference type="InterPro" id="IPR024571">
    <property type="entry name" value="ERAP1-like_C_dom"/>
</dbReference>
<dbReference type="PANTHER" id="PTHR11533:SF301">
    <property type="entry name" value="AMINOPEPTIDASE"/>
    <property type="match status" value="1"/>
</dbReference>
<dbReference type="FunFam" id="1.10.390.10:FF:000013">
    <property type="entry name" value="Aminopeptidase N"/>
    <property type="match status" value="1"/>
</dbReference>
<dbReference type="PANTHER" id="PTHR11533">
    <property type="entry name" value="PROTEASE M1 ZINC METALLOPROTEASE"/>
    <property type="match status" value="1"/>
</dbReference>
<keyword evidence="8 19" id="KW-0732">Signal</keyword>
<sequence>MANRWFSLILGVIVLQSVLAFGPIDVTDAEWIEYMNLMSNSNYRLGTETEPINYKVKLTPNLVSFTFEGEVTIQVRVTSQNPVNEIILHCNSLTISSVLVTLPSQTQNLATGNTFQCEDGTDFLRIPTLIQLTSNIEYVVVTMSFTGVLTNTMRGFYRSWYYDSTMQKRWMATTQFQPGHARQAFPCYDEPRFKATFDITLVRDNNAQSKPSISNMPIKDTDSTVTGKIAETFYTTPKMSTYLLAFIVSDYIPVAVGTTPQRPFTIYARDNIKDTGKYSLEVGEKLLNLMEEYTAFPYYGMGDHMEMKQAAIPDFSAGAMENWGLLTYREALILYDPQNTNNFYKQRIANIISHEIAHMWFGNLVTCAWWDTLWLNEGFARFYQYYLTDKAEPEMGFPTRFIVEQLQVSLLSDSFASAHPLTNPDVSDKDSVRAHFSTITYAKGASILRMTQHLLGEETYQKGLQAYLKDRKYNTAEPEDLFRNLDANAGNSLASYEGMTISRYFKSWSEKAGHPLLTVNIDHASGRMTVGQHQFDINNGVSSNNGLWDIPLTWTRAGAPDFNNLKPSEFLSGPLKIIDRGSVGREWVIFNKQQSGFYRVNYDQATWTLITQALRSNNRAVIHEYNRAQIVDDVFVLARSNIMSYMRALNILSFLEFEDQYAPWIAAITGYNFALRRLAHDNIALQSLKDIIFASSTAVVQRLGFIEGTNGNFMDDLLRMHVMTFLCNAGHEQCSNVATQRFQAWRQNGDRIPPNMRPWVYCGGLRNGNEADFDFFWRRYLDENLSNEKVVMLGAAGCTGNTVALHKFLDVIVSTPSINEDEDIRPQDYSAAISSAVTSNEANTMKVIEWLMNHPQHLDTANGISLLSTATSRLLTQSDILRVETWLNTATQLKAEAIQAARAGIATSTANIQWYQRRQHEFKAYFDTGYFEEGFEVPPSSSTTTKATPSTPEDTPSTPEDTPSTPEDTPSTPGDTTSDATITDEPGPSSTEPTTTAEPGSANIASLSFFTLIITVIINMV</sequence>
<dbReference type="SUPFAM" id="SSF55486">
    <property type="entry name" value="Metalloproteases ('zincins'), catalytic domain"/>
    <property type="match status" value="1"/>
</dbReference>
<evidence type="ECO:0000256" key="16">
    <source>
        <dbReference type="PIRSR" id="PIRSR634016-3"/>
    </source>
</evidence>
<dbReference type="GO" id="GO:0008270">
    <property type="term" value="F:zinc ion binding"/>
    <property type="evidence" value="ECO:0007669"/>
    <property type="project" value="InterPro"/>
</dbReference>
<evidence type="ECO:0000256" key="15">
    <source>
        <dbReference type="PIRSR" id="PIRSR634016-1"/>
    </source>
</evidence>
<dbReference type="InterPro" id="IPR045357">
    <property type="entry name" value="Aminopeptidase_N-like_N"/>
</dbReference>
<evidence type="ECO:0000256" key="11">
    <source>
        <dbReference type="ARBA" id="ARBA00023049"/>
    </source>
</evidence>
<keyword evidence="6" id="KW-0645">Protease</keyword>
<dbReference type="GO" id="GO:0005886">
    <property type="term" value="C:plasma membrane"/>
    <property type="evidence" value="ECO:0007669"/>
    <property type="project" value="UniProtKB-SubCell"/>
</dbReference>
<organism evidence="23">
    <name type="scientific">Spodoptera exigua</name>
    <name type="common">Beet armyworm</name>
    <name type="synonym">Noctua fulgens</name>
    <dbReference type="NCBI Taxonomy" id="7107"/>
    <lineage>
        <taxon>Eukaryota</taxon>
        <taxon>Metazoa</taxon>
        <taxon>Ecdysozoa</taxon>
        <taxon>Arthropoda</taxon>
        <taxon>Hexapoda</taxon>
        <taxon>Insecta</taxon>
        <taxon>Pterygota</taxon>
        <taxon>Neoptera</taxon>
        <taxon>Endopterygota</taxon>
        <taxon>Lepidoptera</taxon>
        <taxon>Glossata</taxon>
        <taxon>Ditrysia</taxon>
        <taxon>Noctuoidea</taxon>
        <taxon>Noctuidae</taxon>
        <taxon>Amphipyrinae</taxon>
        <taxon>Spodoptera</taxon>
    </lineage>
</organism>
<dbReference type="InterPro" id="IPR014782">
    <property type="entry name" value="Peptidase_M1_dom"/>
</dbReference>
<dbReference type="InterPro" id="IPR050344">
    <property type="entry name" value="Peptidase_M1_aminopeptidases"/>
</dbReference>
<evidence type="ECO:0000256" key="12">
    <source>
        <dbReference type="ARBA" id="ARBA00023136"/>
    </source>
</evidence>
<keyword evidence="10 16" id="KW-0862">Zinc</keyword>
<dbReference type="GO" id="GO:0070006">
    <property type="term" value="F:metalloaminopeptidase activity"/>
    <property type="evidence" value="ECO:0007669"/>
    <property type="project" value="TreeGrafter"/>
</dbReference>
<feature type="binding site" evidence="16">
    <location>
        <position position="358"/>
    </location>
    <ligand>
        <name>Zn(2+)</name>
        <dbReference type="ChEBI" id="CHEBI:29105"/>
        <note>catalytic</note>
    </ligand>
</feature>
<evidence type="ECO:0000256" key="3">
    <source>
        <dbReference type="ARBA" id="ARBA00022438"/>
    </source>
</evidence>
<evidence type="ECO:0000256" key="2">
    <source>
        <dbReference type="ARBA" id="ARBA00010136"/>
    </source>
</evidence>
<feature type="site" description="Transition state stabilizer" evidence="17">
    <location>
        <position position="441"/>
    </location>
</feature>
<evidence type="ECO:0000259" key="22">
    <source>
        <dbReference type="Pfam" id="PF17900"/>
    </source>
</evidence>
<dbReference type="GO" id="GO:0043171">
    <property type="term" value="P:peptide catabolic process"/>
    <property type="evidence" value="ECO:0007669"/>
    <property type="project" value="TreeGrafter"/>
</dbReference>
<evidence type="ECO:0000256" key="5">
    <source>
        <dbReference type="ARBA" id="ARBA00022622"/>
    </source>
</evidence>
<dbReference type="FunFam" id="2.60.40.1910:FF:000008">
    <property type="entry name" value="Aminopeptidase"/>
    <property type="match status" value="1"/>
</dbReference>
<proteinExistence type="evidence at transcript level"/>
<keyword evidence="3 23" id="KW-0031">Aminopeptidase</keyword>
<evidence type="ECO:0000256" key="9">
    <source>
        <dbReference type="ARBA" id="ARBA00022801"/>
    </source>
</evidence>
<evidence type="ECO:0000259" key="20">
    <source>
        <dbReference type="Pfam" id="PF01433"/>
    </source>
</evidence>
<dbReference type="Pfam" id="PF17900">
    <property type="entry name" value="Peptidase_M1_N"/>
    <property type="match status" value="1"/>
</dbReference>
<comment type="similarity">
    <text evidence="2">Belongs to the peptidase M1 family.</text>
</comment>
<dbReference type="GO" id="GO:0098552">
    <property type="term" value="C:side of membrane"/>
    <property type="evidence" value="ECO:0007669"/>
    <property type="project" value="UniProtKB-KW"/>
</dbReference>
<feature type="region of interest" description="Disordered" evidence="18">
    <location>
        <begin position="935"/>
        <end position="1000"/>
    </location>
</feature>
<dbReference type="Gene3D" id="1.25.50.20">
    <property type="match status" value="1"/>
</dbReference>
<dbReference type="MEROPS" id="M01.013"/>
<name>Q4G6A5_SPOEX</name>
<dbReference type="InterPro" id="IPR001930">
    <property type="entry name" value="Peptidase_M1"/>
</dbReference>
<keyword evidence="5" id="KW-0336">GPI-anchor</keyword>
<dbReference type="CDD" id="cd09601">
    <property type="entry name" value="M1_APN-Q_like"/>
    <property type="match status" value="1"/>
</dbReference>
<feature type="domain" description="Aminopeptidase N-like N-terminal" evidence="22">
    <location>
        <begin position="51"/>
        <end position="243"/>
    </location>
</feature>
<accession>Q4G6A5</accession>
<evidence type="ECO:0000259" key="21">
    <source>
        <dbReference type="Pfam" id="PF11838"/>
    </source>
</evidence>
<feature type="active site" description="Proton acceptor" evidence="15">
    <location>
        <position position="355"/>
    </location>
</feature>
<evidence type="ECO:0000313" key="23">
    <source>
        <dbReference type="EMBL" id="AAP44964.1"/>
    </source>
</evidence>
<dbReference type="Gene3D" id="2.60.40.1730">
    <property type="entry name" value="tricorn interacting facor f3 domain"/>
    <property type="match status" value="1"/>
</dbReference>
<comment type="subcellular location">
    <subcellularLocation>
        <location evidence="1">Cell membrane</location>
        <topology evidence="1">Lipid-anchor</topology>
        <topology evidence="1">GPI-anchor</topology>
    </subcellularLocation>
</comment>
<evidence type="ECO:0000256" key="17">
    <source>
        <dbReference type="PIRSR" id="PIRSR634016-4"/>
    </source>
</evidence>